<dbReference type="Proteomes" id="UP000070401">
    <property type="component" value="Unassembled WGS sequence"/>
</dbReference>
<comment type="caution">
    <text evidence="2">The sequence shown here is derived from an EMBL/GenBank/DDBJ whole genome shotgun (WGS) entry which is preliminary data.</text>
</comment>
<feature type="transmembrane region" description="Helical" evidence="1">
    <location>
        <begin position="277"/>
        <end position="296"/>
    </location>
</feature>
<protein>
    <recommendedName>
        <fullName evidence="4">EpsG family protein</fullName>
    </recommendedName>
</protein>
<gene>
    <name evidence="2" type="ORF">HMPREF3221_01916</name>
</gene>
<feature type="transmembrane region" description="Helical" evidence="1">
    <location>
        <begin position="91"/>
        <end position="109"/>
    </location>
</feature>
<accession>A0A133NN36</accession>
<feature type="transmembrane region" description="Helical" evidence="1">
    <location>
        <begin position="302"/>
        <end position="319"/>
    </location>
</feature>
<feature type="transmembrane region" description="Helical" evidence="1">
    <location>
        <begin position="198"/>
        <end position="225"/>
    </location>
</feature>
<evidence type="ECO:0008006" key="4">
    <source>
        <dbReference type="Google" id="ProtNLM"/>
    </source>
</evidence>
<evidence type="ECO:0000256" key="1">
    <source>
        <dbReference type="SAM" id="Phobius"/>
    </source>
</evidence>
<sequence>MFFRKDIVMIYYVIFCILLLCSSLNIKKEFIKKGISVFLCIFLCFSYFNGSDWRNYERIYEQYSLKNFYNYPFEKIFSLYFSVFKILNIDFWNFFIITKVFCFCIFLKVMRFLSFNFFLEKLIFFIQIGLYLFIDCPLRNLIAISFSILAILFYLQKKTMRALIFVFFGLLFHNSAIILLFIYFLYLLIRNSKKEKEILIFLFFLSFLFSSKDFVLILVGLFKIIPSLYLRVINYVGSSYDSSQLINIRLFEKYIVTLFTLIYYEKIKIKYKYGKEVVILNLIFLILYRIGNTFSVLTRFQLYFRIFDVIAISYLFGIIKEKYTRFFLKSVYLCYLFLNLYILIHMSTLYLPYTNYLQYIFKDKPSYEYRINFNKNYRKEIKN</sequence>
<evidence type="ECO:0000313" key="3">
    <source>
        <dbReference type="Proteomes" id="UP000070401"/>
    </source>
</evidence>
<dbReference type="EMBL" id="LRPY01000187">
    <property type="protein sequence ID" value="KXA17699.1"/>
    <property type="molecule type" value="Genomic_DNA"/>
</dbReference>
<evidence type="ECO:0000313" key="2">
    <source>
        <dbReference type="EMBL" id="KXA17699.1"/>
    </source>
</evidence>
<keyword evidence="1" id="KW-1133">Transmembrane helix</keyword>
<dbReference type="PATRIC" id="fig|851.8.peg.1928"/>
<name>A0A133NN36_FUSNU</name>
<feature type="transmembrane region" description="Helical" evidence="1">
    <location>
        <begin position="162"/>
        <end position="186"/>
    </location>
</feature>
<feature type="transmembrane region" description="Helical" evidence="1">
    <location>
        <begin position="31"/>
        <end position="48"/>
    </location>
</feature>
<dbReference type="InterPro" id="IPR049458">
    <property type="entry name" value="EpsG-like"/>
</dbReference>
<reference evidence="3" key="1">
    <citation type="submission" date="2016-01" db="EMBL/GenBank/DDBJ databases">
        <authorList>
            <person name="Mitreva M."/>
            <person name="Pepin K.H."/>
            <person name="Mihindukulasuriya K.A."/>
            <person name="Fulton R."/>
            <person name="Fronick C."/>
            <person name="O'Laughlin M."/>
            <person name="Miner T."/>
            <person name="Herter B."/>
            <person name="Rosa B.A."/>
            <person name="Cordes M."/>
            <person name="Tomlinson C."/>
            <person name="Wollam A."/>
            <person name="Palsikar V.B."/>
            <person name="Mardis E.R."/>
            <person name="Wilson R.K."/>
        </authorList>
    </citation>
    <scope>NUCLEOTIDE SEQUENCE [LARGE SCALE GENOMIC DNA]</scope>
    <source>
        <strain evidence="3">MJR7757B</strain>
    </source>
</reference>
<feature type="transmembrane region" description="Helical" evidence="1">
    <location>
        <begin position="331"/>
        <end position="353"/>
    </location>
</feature>
<dbReference type="Pfam" id="PF14897">
    <property type="entry name" value="EpsG"/>
    <property type="match status" value="1"/>
</dbReference>
<feature type="transmembrane region" description="Helical" evidence="1">
    <location>
        <begin position="115"/>
        <end position="134"/>
    </location>
</feature>
<feature type="transmembrane region" description="Helical" evidence="1">
    <location>
        <begin position="7"/>
        <end position="25"/>
    </location>
</feature>
<organism evidence="2 3">
    <name type="scientific">Fusobacterium nucleatum</name>
    <dbReference type="NCBI Taxonomy" id="851"/>
    <lineage>
        <taxon>Bacteria</taxon>
        <taxon>Fusobacteriati</taxon>
        <taxon>Fusobacteriota</taxon>
        <taxon>Fusobacteriia</taxon>
        <taxon>Fusobacteriales</taxon>
        <taxon>Fusobacteriaceae</taxon>
        <taxon>Fusobacterium</taxon>
    </lineage>
</organism>
<proteinExistence type="predicted"/>
<keyword evidence="1" id="KW-0812">Transmembrane</keyword>
<dbReference type="AlphaFoldDB" id="A0A133NN36"/>
<keyword evidence="1" id="KW-0472">Membrane</keyword>
<keyword evidence="3" id="KW-1185">Reference proteome</keyword>